<dbReference type="Pfam" id="PF08281">
    <property type="entry name" value="Sigma70_r4_2"/>
    <property type="match status" value="1"/>
</dbReference>
<proteinExistence type="inferred from homology"/>
<keyword evidence="9" id="KW-1185">Reference proteome</keyword>
<gene>
    <name evidence="8" type="ORF">AW736_00675</name>
</gene>
<dbReference type="InterPro" id="IPR014284">
    <property type="entry name" value="RNA_pol_sigma-70_dom"/>
</dbReference>
<feature type="domain" description="RNA polymerase sigma factor 70 region 4 type 2" evidence="7">
    <location>
        <begin position="133"/>
        <end position="185"/>
    </location>
</feature>
<dbReference type="AlphaFoldDB" id="A0A178IMQ9"/>
<evidence type="ECO:0000256" key="1">
    <source>
        <dbReference type="ARBA" id="ARBA00010641"/>
    </source>
</evidence>
<dbReference type="Pfam" id="PF04542">
    <property type="entry name" value="Sigma70_r2"/>
    <property type="match status" value="1"/>
</dbReference>
<evidence type="ECO:0000259" key="7">
    <source>
        <dbReference type="Pfam" id="PF08281"/>
    </source>
</evidence>
<dbReference type="InterPro" id="IPR013325">
    <property type="entry name" value="RNA_pol_sigma_r2"/>
</dbReference>
<dbReference type="InterPro" id="IPR013249">
    <property type="entry name" value="RNA_pol_sigma70_r4_t2"/>
</dbReference>
<sequence length="198" mass="22834">MPDDAAAPYDYARSLERVRAGDQLAARELVERLYPVVIRIVRSHLPRRVQEEDLAQEVFMKMFSRIDQYQGTMPLPHWVSRIAVTTCIDHLRAQKRRPEFRWADLSEGEADMLDRVLVSDQAADAGDALASSELVRKLLDQLNPSDRMVIQLLDLAQKSVAEISELTGWGKTLIKVRAFRARRKLHKLFLELKQKERS</sequence>
<dbReference type="RefSeq" id="WP_068768379.1">
    <property type="nucleotide sequence ID" value="NZ_CP109796.1"/>
</dbReference>
<dbReference type="EMBL" id="LRRQ01000060">
    <property type="protein sequence ID" value="OAM90356.1"/>
    <property type="molecule type" value="Genomic_DNA"/>
</dbReference>
<dbReference type="InterPro" id="IPR013324">
    <property type="entry name" value="RNA_pol_sigma_r3/r4-like"/>
</dbReference>
<evidence type="ECO:0000313" key="8">
    <source>
        <dbReference type="EMBL" id="OAM90356.1"/>
    </source>
</evidence>
<dbReference type="InterPro" id="IPR036388">
    <property type="entry name" value="WH-like_DNA-bd_sf"/>
</dbReference>
<comment type="similarity">
    <text evidence="1">Belongs to the sigma-70 factor family. ECF subfamily.</text>
</comment>
<dbReference type="OrthoDB" id="9795666at2"/>
<dbReference type="PANTHER" id="PTHR43133">
    <property type="entry name" value="RNA POLYMERASE ECF-TYPE SIGMA FACTO"/>
    <property type="match status" value="1"/>
</dbReference>
<evidence type="ECO:0000313" key="9">
    <source>
        <dbReference type="Proteomes" id="UP000078486"/>
    </source>
</evidence>
<feature type="domain" description="RNA polymerase sigma-70 region 2" evidence="6">
    <location>
        <begin position="29"/>
        <end position="97"/>
    </location>
</feature>
<evidence type="ECO:0000256" key="4">
    <source>
        <dbReference type="ARBA" id="ARBA00023125"/>
    </source>
</evidence>
<dbReference type="Gene3D" id="1.10.10.10">
    <property type="entry name" value="Winged helix-like DNA-binding domain superfamily/Winged helix DNA-binding domain"/>
    <property type="match status" value="1"/>
</dbReference>
<dbReference type="STRING" id="1184151.AW736_00675"/>
<comment type="caution">
    <text evidence="8">The sequence shown here is derived from an EMBL/GenBank/DDBJ whole genome shotgun (WGS) entry which is preliminary data.</text>
</comment>
<protein>
    <submittedName>
        <fullName evidence="8">RNA polymerase subunit sigma-24</fullName>
    </submittedName>
</protein>
<evidence type="ECO:0000256" key="5">
    <source>
        <dbReference type="ARBA" id="ARBA00023163"/>
    </source>
</evidence>
<dbReference type="NCBIfam" id="TIGR02937">
    <property type="entry name" value="sigma70-ECF"/>
    <property type="match status" value="1"/>
</dbReference>
<name>A0A178IMQ9_9BACT</name>
<evidence type="ECO:0000259" key="6">
    <source>
        <dbReference type="Pfam" id="PF04542"/>
    </source>
</evidence>
<dbReference type="GO" id="GO:0016987">
    <property type="term" value="F:sigma factor activity"/>
    <property type="evidence" value="ECO:0007669"/>
    <property type="project" value="UniProtKB-KW"/>
</dbReference>
<dbReference type="PANTHER" id="PTHR43133:SF8">
    <property type="entry name" value="RNA POLYMERASE SIGMA FACTOR HI_1459-RELATED"/>
    <property type="match status" value="1"/>
</dbReference>
<dbReference type="SUPFAM" id="SSF88659">
    <property type="entry name" value="Sigma3 and sigma4 domains of RNA polymerase sigma factors"/>
    <property type="match status" value="1"/>
</dbReference>
<reference evidence="8 9" key="1">
    <citation type="submission" date="2016-01" db="EMBL/GenBank/DDBJ databases">
        <title>High potential of lignocellulose degradation of a new Verrucomicrobia species.</title>
        <authorList>
            <person name="Wang Y."/>
            <person name="Shi Y."/>
            <person name="Qiu Z."/>
            <person name="Liu S."/>
            <person name="Yang H."/>
        </authorList>
    </citation>
    <scope>NUCLEOTIDE SEQUENCE [LARGE SCALE GENOMIC DNA]</scope>
    <source>
        <strain evidence="8 9">TSB47</strain>
    </source>
</reference>
<dbReference type="InterPro" id="IPR007627">
    <property type="entry name" value="RNA_pol_sigma70_r2"/>
</dbReference>
<dbReference type="Proteomes" id="UP000078486">
    <property type="component" value="Unassembled WGS sequence"/>
</dbReference>
<evidence type="ECO:0000256" key="2">
    <source>
        <dbReference type="ARBA" id="ARBA00023015"/>
    </source>
</evidence>
<dbReference type="GO" id="GO:0003677">
    <property type="term" value="F:DNA binding"/>
    <property type="evidence" value="ECO:0007669"/>
    <property type="project" value="UniProtKB-KW"/>
</dbReference>
<keyword evidence="5" id="KW-0804">Transcription</keyword>
<keyword evidence="2" id="KW-0805">Transcription regulation</keyword>
<organism evidence="8 9">
    <name type="scientific">Termitidicoccus mucosus</name>
    <dbReference type="NCBI Taxonomy" id="1184151"/>
    <lineage>
        <taxon>Bacteria</taxon>
        <taxon>Pseudomonadati</taxon>
        <taxon>Verrucomicrobiota</taxon>
        <taxon>Opitutia</taxon>
        <taxon>Opitutales</taxon>
        <taxon>Opitutaceae</taxon>
        <taxon>Termitidicoccus</taxon>
    </lineage>
</organism>
<dbReference type="InterPro" id="IPR039425">
    <property type="entry name" value="RNA_pol_sigma-70-like"/>
</dbReference>
<dbReference type="SUPFAM" id="SSF88946">
    <property type="entry name" value="Sigma2 domain of RNA polymerase sigma factors"/>
    <property type="match status" value="1"/>
</dbReference>
<accession>A0A178IMQ9</accession>
<dbReference type="GO" id="GO:0006352">
    <property type="term" value="P:DNA-templated transcription initiation"/>
    <property type="evidence" value="ECO:0007669"/>
    <property type="project" value="InterPro"/>
</dbReference>
<keyword evidence="4" id="KW-0238">DNA-binding</keyword>
<evidence type="ECO:0000256" key="3">
    <source>
        <dbReference type="ARBA" id="ARBA00023082"/>
    </source>
</evidence>
<dbReference type="Gene3D" id="1.10.1740.10">
    <property type="match status" value="1"/>
</dbReference>
<keyword evidence="3" id="KW-0731">Sigma factor</keyword>